<feature type="transmembrane region" description="Helical" evidence="1">
    <location>
        <begin position="237"/>
        <end position="255"/>
    </location>
</feature>
<organism evidence="2 3">
    <name type="scientific">Bythopirellula goksoeyrii</name>
    <dbReference type="NCBI Taxonomy" id="1400387"/>
    <lineage>
        <taxon>Bacteria</taxon>
        <taxon>Pseudomonadati</taxon>
        <taxon>Planctomycetota</taxon>
        <taxon>Planctomycetia</taxon>
        <taxon>Pirellulales</taxon>
        <taxon>Lacipirellulaceae</taxon>
        <taxon>Bythopirellula</taxon>
    </lineage>
</organism>
<sequence>MPNSSSQHWLPRLAHCVLHSRTAAVCAVGALSLMIGTLFVLVRFPQPGAHDEFSYLLAADTFLEGRLANPPHPFWQHFETIHVIQQPTYASKYQPGQGLLLALGTLLGGFPAAGAVIGTALATAAVCWMLGGWLPNRWALVGGLFVALNQSIVLNWTLSYWGGSLPLLGGALMFGAMPRLLRSPRARDAILLAGGAIVLAATRPYEGFLVGIVISIALAWQLFVEQRFPWRTTLQKIVLPATLVLAVGLAGLATYNNATTGSPFTLPYSVHEATYGYSPLFLWQSTPEEPAYRHEALREYQTGWGIQDYEQQRTLSGFFRAKVAGLRNLGSFYLGGPLAISLLAIPWTLKNRHLRFVWITLAVFLLAELAVPWMYPHYYAPIAPLLFLIVVEGLRYLRASMHQYPKMRCVVPILLVWQVALLGLLLGEYVGWQADGTRWERARVVAQLKATPEKDLVMVRYGSDHDPNAEWVYNRADIDAADIVWAREMSPQDDRRLVGFFGDRKVWLLEADAPEPAVVPYDDSNR</sequence>
<keyword evidence="3" id="KW-1185">Reference proteome</keyword>
<gene>
    <name evidence="2" type="ORF">Pr1d_18200</name>
</gene>
<feature type="transmembrane region" description="Helical" evidence="1">
    <location>
        <begin position="100"/>
        <end position="133"/>
    </location>
</feature>
<feature type="transmembrane region" description="Helical" evidence="1">
    <location>
        <begin position="20"/>
        <end position="42"/>
    </location>
</feature>
<name>A0A5B9QAB5_9BACT</name>
<dbReference type="EMBL" id="CP042913">
    <property type="protein sequence ID" value="QEG34540.1"/>
    <property type="molecule type" value="Genomic_DNA"/>
</dbReference>
<evidence type="ECO:0000256" key="1">
    <source>
        <dbReference type="SAM" id="Phobius"/>
    </source>
</evidence>
<keyword evidence="1" id="KW-0812">Transmembrane</keyword>
<evidence type="ECO:0000313" key="3">
    <source>
        <dbReference type="Proteomes" id="UP000323917"/>
    </source>
</evidence>
<feature type="transmembrane region" description="Helical" evidence="1">
    <location>
        <begin position="381"/>
        <end position="397"/>
    </location>
</feature>
<keyword evidence="1" id="KW-0472">Membrane</keyword>
<feature type="transmembrane region" description="Helical" evidence="1">
    <location>
        <begin position="356"/>
        <end position="375"/>
    </location>
</feature>
<feature type="transmembrane region" description="Helical" evidence="1">
    <location>
        <begin position="409"/>
        <end position="432"/>
    </location>
</feature>
<evidence type="ECO:0000313" key="2">
    <source>
        <dbReference type="EMBL" id="QEG34540.1"/>
    </source>
</evidence>
<feature type="transmembrane region" description="Helical" evidence="1">
    <location>
        <begin position="208"/>
        <end position="225"/>
    </location>
</feature>
<proteinExistence type="predicted"/>
<dbReference type="AlphaFoldDB" id="A0A5B9QAB5"/>
<dbReference type="Proteomes" id="UP000323917">
    <property type="component" value="Chromosome"/>
</dbReference>
<feature type="transmembrane region" description="Helical" evidence="1">
    <location>
        <begin position="153"/>
        <end position="174"/>
    </location>
</feature>
<dbReference type="OrthoDB" id="269527at2"/>
<protein>
    <recommendedName>
        <fullName evidence="4">Glycosyltransferase RgtA/B/C/D-like domain-containing protein</fullName>
    </recommendedName>
</protein>
<dbReference type="RefSeq" id="WP_148073177.1">
    <property type="nucleotide sequence ID" value="NZ_CP042913.1"/>
</dbReference>
<keyword evidence="1" id="KW-1133">Transmembrane helix</keyword>
<dbReference type="KEGG" id="bgok:Pr1d_18200"/>
<evidence type="ECO:0008006" key="4">
    <source>
        <dbReference type="Google" id="ProtNLM"/>
    </source>
</evidence>
<accession>A0A5B9QAB5</accession>
<feature type="transmembrane region" description="Helical" evidence="1">
    <location>
        <begin position="330"/>
        <end position="349"/>
    </location>
</feature>
<reference evidence="2 3" key="1">
    <citation type="submission" date="2019-08" db="EMBL/GenBank/DDBJ databases">
        <title>Deep-cultivation of Planctomycetes and their phenomic and genomic characterization uncovers novel biology.</title>
        <authorList>
            <person name="Wiegand S."/>
            <person name="Jogler M."/>
            <person name="Boedeker C."/>
            <person name="Pinto D."/>
            <person name="Vollmers J."/>
            <person name="Rivas-Marin E."/>
            <person name="Kohn T."/>
            <person name="Peeters S.H."/>
            <person name="Heuer A."/>
            <person name="Rast P."/>
            <person name="Oberbeckmann S."/>
            <person name="Bunk B."/>
            <person name="Jeske O."/>
            <person name="Meyerdierks A."/>
            <person name="Storesund J.E."/>
            <person name="Kallscheuer N."/>
            <person name="Luecker S."/>
            <person name="Lage O.M."/>
            <person name="Pohl T."/>
            <person name="Merkel B.J."/>
            <person name="Hornburger P."/>
            <person name="Mueller R.-W."/>
            <person name="Bruemmer F."/>
            <person name="Labrenz M."/>
            <person name="Spormann A.M."/>
            <person name="Op den Camp H."/>
            <person name="Overmann J."/>
            <person name="Amann R."/>
            <person name="Jetten M.S.M."/>
            <person name="Mascher T."/>
            <person name="Medema M.H."/>
            <person name="Devos D.P."/>
            <person name="Kaster A.-K."/>
            <person name="Ovreas L."/>
            <person name="Rohde M."/>
            <person name="Galperin M.Y."/>
            <person name="Jogler C."/>
        </authorList>
    </citation>
    <scope>NUCLEOTIDE SEQUENCE [LARGE SCALE GENOMIC DNA]</scope>
    <source>
        <strain evidence="2 3">Pr1d</strain>
    </source>
</reference>